<accession>A0ABQ3YER3</accession>
<dbReference type="SUPFAM" id="SSF55931">
    <property type="entry name" value="Glutamine synthetase/guanido kinase"/>
    <property type="match status" value="1"/>
</dbReference>
<comment type="catalytic activity">
    <reaction evidence="1">
        <text>L-cysteine + L-glutamate + ATP = gamma-L-glutamyl-L-cysteine + ADP + phosphate + H(+)</text>
        <dbReference type="Rhea" id="RHEA:13285"/>
        <dbReference type="ChEBI" id="CHEBI:15378"/>
        <dbReference type="ChEBI" id="CHEBI:29985"/>
        <dbReference type="ChEBI" id="CHEBI:30616"/>
        <dbReference type="ChEBI" id="CHEBI:35235"/>
        <dbReference type="ChEBI" id="CHEBI:43474"/>
        <dbReference type="ChEBI" id="CHEBI:58173"/>
        <dbReference type="ChEBI" id="CHEBI:456216"/>
        <dbReference type="EC" id="6.3.2.2"/>
    </reaction>
</comment>
<dbReference type="InterPro" id="IPR050141">
    <property type="entry name" value="GCL_type2/YbdK_subfam"/>
</dbReference>
<protein>
    <submittedName>
        <fullName evidence="2">Uncharacterized protein</fullName>
    </submittedName>
</protein>
<reference evidence="2 3" key="1">
    <citation type="submission" date="2021-01" db="EMBL/GenBank/DDBJ databases">
        <title>Whole genome shotgun sequence of Actinoplanes deccanensis NBRC 13994.</title>
        <authorList>
            <person name="Komaki H."/>
            <person name="Tamura T."/>
        </authorList>
    </citation>
    <scope>NUCLEOTIDE SEQUENCE [LARGE SCALE GENOMIC DNA]</scope>
    <source>
        <strain evidence="2 3">NBRC 13994</strain>
    </source>
</reference>
<dbReference type="Gene3D" id="3.30.590.20">
    <property type="match status" value="1"/>
</dbReference>
<evidence type="ECO:0000313" key="2">
    <source>
        <dbReference type="EMBL" id="GID78482.1"/>
    </source>
</evidence>
<comment type="caution">
    <text evidence="2">The sequence shown here is derived from an EMBL/GenBank/DDBJ whole genome shotgun (WGS) entry which is preliminary data.</text>
</comment>
<name>A0ABQ3YER3_9ACTN</name>
<gene>
    <name evidence="2" type="ORF">Ade02nite_71230</name>
</gene>
<dbReference type="PANTHER" id="PTHR36510">
    <property type="entry name" value="GLUTAMATE--CYSTEINE LIGASE 2-RELATED"/>
    <property type="match status" value="1"/>
</dbReference>
<keyword evidence="3" id="KW-1185">Reference proteome</keyword>
<organism evidence="2 3">
    <name type="scientific">Paractinoplanes deccanensis</name>
    <dbReference type="NCBI Taxonomy" id="113561"/>
    <lineage>
        <taxon>Bacteria</taxon>
        <taxon>Bacillati</taxon>
        <taxon>Actinomycetota</taxon>
        <taxon>Actinomycetes</taxon>
        <taxon>Micromonosporales</taxon>
        <taxon>Micromonosporaceae</taxon>
        <taxon>Paractinoplanes</taxon>
    </lineage>
</organism>
<dbReference type="EMBL" id="BOMI01000146">
    <property type="protein sequence ID" value="GID78482.1"/>
    <property type="molecule type" value="Genomic_DNA"/>
</dbReference>
<evidence type="ECO:0000256" key="1">
    <source>
        <dbReference type="ARBA" id="ARBA00048819"/>
    </source>
</evidence>
<proteinExistence type="predicted"/>
<dbReference type="PANTHER" id="PTHR36510:SF1">
    <property type="entry name" value="GLUTAMATE--CYSTEINE LIGASE 2-RELATED"/>
    <property type="match status" value="1"/>
</dbReference>
<dbReference type="Pfam" id="PF04107">
    <property type="entry name" value="GCS2"/>
    <property type="match status" value="1"/>
</dbReference>
<sequence>MWTGADAYDRSLRKMIERGAALDERSVYLYARLSPRYPTVEVRIADVSPDVDTAVLLAVLIRALVATSVADDRAGRPLPRPGRATIRSALDLAARHGLAGPAIDPWSGAPTAAGTLLSRLVDHVSGALSGLGDDRTVESLLSTVAARGTGAERQRAAWRRAESPAALVAELADITWPAGVLIGAT</sequence>
<evidence type="ECO:0000313" key="3">
    <source>
        <dbReference type="Proteomes" id="UP000609879"/>
    </source>
</evidence>
<dbReference type="InterPro" id="IPR014746">
    <property type="entry name" value="Gln_synth/guanido_kin_cat_dom"/>
</dbReference>
<dbReference type="Proteomes" id="UP000609879">
    <property type="component" value="Unassembled WGS sequence"/>
</dbReference>
<dbReference type="InterPro" id="IPR006336">
    <property type="entry name" value="GCS2"/>
</dbReference>